<dbReference type="EMBL" id="RQTE01000309">
    <property type="protein sequence ID" value="RZI00284.1"/>
    <property type="molecule type" value="Genomic_DNA"/>
</dbReference>
<reference evidence="2 3" key="1">
    <citation type="submission" date="2018-11" db="EMBL/GenBank/DDBJ databases">
        <title>Genomic profiling of Staphylococcus species from a Poultry farm system in KwaZulu-Natal, South Africa.</title>
        <authorList>
            <person name="Amoako D.G."/>
            <person name="Somboro A.M."/>
            <person name="Abia A.L.K."/>
            <person name="Bester L.A."/>
            <person name="Essack S.Y."/>
        </authorList>
    </citation>
    <scope>NUCLEOTIDE SEQUENCE [LARGE SCALE GENOMIC DNA]</scope>
    <source>
        <strain evidence="2 3">SA11</strain>
    </source>
</reference>
<sequence>MMNRQLKYPRLKLLCDIIGILCVISVLTILALNFYANFQSAGKFELGFHIKSTPQVITITVLIVTCILADITSYFLKKQKKSMI</sequence>
<organism evidence="2 3">
    <name type="scientific">Staphylococcus condimenti</name>
    <dbReference type="NCBI Taxonomy" id="70255"/>
    <lineage>
        <taxon>Bacteria</taxon>
        <taxon>Bacillati</taxon>
        <taxon>Bacillota</taxon>
        <taxon>Bacilli</taxon>
        <taxon>Bacillales</taxon>
        <taxon>Staphylococcaceae</taxon>
        <taxon>Staphylococcus</taxon>
    </lineage>
</organism>
<evidence type="ECO:0000313" key="2">
    <source>
        <dbReference type="EMBL" id="RZI00284.1"/>
    </source>
</evidence>
<dbReference type="Proteomes" id="UP000293854">
    <property type="component" value="Unassembled WGS sequence"/>
</dbReference>
<protein>
    <submittedName>
        <fullName evidence="2">Uncharacterized protein</fullName>
    </submittedName>
</protein>
<keyword evidence="1" id="KW-0812">Transmembrane</keyword>
<dbReference type="RefSeq" id="WP_130135773.1">
    <property type="nucleotide sequence ID" value="NZ_RQTE01000309.1"/>
</dbReference>
<accession>A0A4Q7CKJ2</accession>
<feature type="transmembrane region" description="Helical" evidence="1">
    <location>
        <begin position="56"/>
        <end position="76"/>
    </location>
</feature>
<keyword evidence="1" id="KW-0472">Membrane</keyword>
<proteinExistence type="predicted"/>
<comment type="caution">
    <text evidence="2">The sequence shown here is derived from an EMBL/GenBank/DDBJ whole genome shotgun (WGS) entry which is preliminary data.</text>
</comment>
<evidence type="ECO:0000256" key="1">
    <source>
        <dbReference type="SAM" id="Phobius"/>
    </source>
</evidence>
<dbReference type="AlphaFoldDB" id="A0A4Q7CKJ2"/>
<name>A0A4Q7CKJ2_9STAP</name>
<feature type="transmembrane region" description="Helical" evidence="1">
    <location>
        <begin position="12"/>
        <end position="36"/>
    </location>
</feature>
<keyword evidence="1" id="KW-1133">Transmembrane helix</keyword>
<gene>
    <name evidence="2" type="ORF">EIG99_11950</name>
</gene>
<evidence type="ECO:0000313" key="3">
    <source>
        <dbReference type="Proteomes" id="UP000293854"/>
    </source>
</evidence>